<organism evidence="2 3">
    <name type="scientific">Sclerotinia sclerotiorum (strain ATCC 18683 / 1980 / Ss-1)</name>
    <name type="common">White mold</name>
    <name type="synonym">Whetzelinia sclerotiorum</name>
    <dbReference type="NCBI Taxonomy" id="665079"/>
    <lineage>
        <taxon>Eukaryota</taxon>
        <taxon>Fungi</taxon>
        <taxon>Dikarya</taxon>
        <taxon>Ascomycota</taxon>
        <taxon>Pezizomycotina</taxon>
        <taxon>Leotiomycetes</taxon>
        <taxon>Helotiales</taxon>
        <taxon>Sclerotiniaceae</taxon>
        <taxon>Sclerotinia</taxon>
    </lineage>
</organism>
<gene>
    <name evidence="2" type="ORF">SS1G_03984</name>
</gene>
<feature type="region of interest" description="Disordered" evidence="1">
    <location>
        <begin position="21"/>
        <end position="74"/>
    </location>
</feature>
<dbReference type="EMBL" id="CH476624">
    <property type="protein sequence ID" value="EDO01509.1"/>
    <property type="molecule type" value="Genomic_DNA"/>
</dbReference>
<reference evidence="3" key="1">
    <citation type="journal article" date="2011" name="PLoS Genet.">
        <title>Genomic analysis of the necrotrophic fungal pathogens Sclerotinia sclerotiorum and Botrytis cinerea.</title>
        <authorList>
            <person name="Amselem J."/>
            <person name="Cuomo C.A."/>
            <person name="van Kan J.A."/>
            <person name="Viaud M."/>
            <person name="Benito E.P."/>
            <person name="Couloux A."/>
            <person name="Coutinho P.M."/>
            <person name="de Vries R.P."/>
            <person name="Dyer P.S."/>
            <person name="Fillinger S."/>
            <person name="Fournier E."/>
            <person name="Gout L."/>
            <person name="Hahn M."/>
            <person name="Kohn L."/>
            <person name="Lapalu N."/>
            <person name="Plummer K.M."/>
            <person name="Pradier J.M."/>
            <person name="Quevillon E."/>
            <person name="Sharon A."/>
            <person name="Simon A."/>
            <person name="ten Have A."/>
            <person name="Tudzynski B."/>
            <person name="Tudzynski P."/>
            <person name="Wincker P."/>
            <person name="Andrew M."/>
            <person name="Anthouard V."/>
            <person name="Beever R.E."/>
            <person name="Beffa R."/>
            <person name="Benoit I."/>
            <person name="Bouzid O."/>
            <person name="Brault B."/>
            <person name="Chen Z."/>
            <person name="Choquer M."/>
            <person name="Collemare J."/>
            <person name="Cotton P."/>
            <person name="Danchin E.G."/>
            <person name="Da Silva C."/>
            <person name="Gautier A."/>
            <person name="Giraud C."/>
            <person name="Giraud T."/>
            <person name="Gonzalez C."/>
            <person name="Grossetete S."/>
            <person name="Guldener U."/>
            <person name="Henrissat B."/>
            <person name="Howlett B.J."/>
            <person name="Kodira C."/>
            <person name="Kretschmer M."/>
            <person name="Lappartient A."/>
            <person name="Leroch M."/>
            <person name="Levis C."/>
            <person name="Mauceli E."/>
            <person name="Neuveglise C."/>
            <person name="Oeser B."/>
            <person name="Pearson M."/>
            <person name="Poulain J."/>
            <person name="Poussereau N."/>
            <person name="Quesneville H."/>
            <person name="Rascle C."/>
            <person name="Schumacher J."/>
            <person name="Segurens B."/>
            <person name="Sexton A."/>
            <person name="Silva E."/>
            <person name="Sirven C."/>
            <person name="Soanes D.M."/>
            <person name="Talbot N.J."/>
            <person name="Templeton M."/>
            <person name="Yandava C."/>
            <person name="Yarden O."/>
            <person name="Zeng Q."/>
            <person name="Rollins J.A."/>
            <person name="Lebrun M.H."/>
            <person name="Dickman M."/>
        </authorList>
    </citation>
    <scope>NUCLEOTIDE SEQUENCE [LARGE SCALE GENOMIC DNA]</scope>
    <source>
        <strain evidence="3">ATCC 18683 / 1980 / Ss-1</strain>
    </source>
</reference>
<name>A7EF93_SCLS1</name>
<dbReference type="GeneID" id="5491230"/>
<dbReference type="Proteomes" id="UP000001312">
    <property type="component" value="Unassembled WGS sequence"/>
</dbReference>
<dbReference type="KEGG" id="ssl:SS1G_03984"/>
<evidence type="ECO:0000313" key="2">
    <source>
        <dbReference type="EMBL" id="EDO01509.1"/>
    </source>
</evidence>
<proteinExistence type="predicted"/>
<sequence length="74" mass="8073">MSEMEKEKGCTLQWRQNKGYMSNNFSAGKGNHGPYGNTGEERSAEKSDADGGITSGRDGESSVEPTIVFMSYDE</sequence>
<protein>
    <submittedName>
        <fullName evidence="2">Uncharacterized protein</fullName>
    </submittedName>
</protein>
<dbReference type="RefSeq" id="XP_001595894.1">
    <property type="nucleotide sequence ID" value="XM_001595844.1"/>
</dbReference>
<dbReference type="HOGENOM" id="CLU_2689298_0_0_1"/>
<accession>A7EF93</accession>
<dbReference type="AlphaFoldDB" id="A7EF93"/>
<evidence type="ECO:0000313" key="3">
    <source>
        <dbReference type="Proteomes" id="UP000001312"/>
    </source>
</evidence>
<feature type="compositionally biased region" description="Basic and acidic residues" evidence="1">
    <location>
        <begin position="39"/>
        <end position="49"/>
    </location>
</feature>
<evidence type="ECO:0000256" key="1">
    <source>
        <dbReference type="SAM" id="MobiDB-lite"/>
    </source>
</evidence>
<keyword evidence="3" id="KW-1185">Reference proteome</keyword>
<dbReference type="InParanoid" id="A7EF93"/>